<dbReference type="Gene3D" id="3.90.580.10">
    <property type="entry name" value="Zinc finger, CHC2-type domain"/>
    <property type="match status" value="1"/>
</dbReference>
<evidence type="ECO:0008006" key="4">
    <source>
        <dbReference type="Google" id="ProtNLM"/>
    </source>
</evidence>
<proteinExistence type="predicted"/>
<dbReference type="RefSeq" id="WP_260561303.1">
    <property type="nucleotide sequence ID" value="NZ_BAABEC010000191.1"/>
</dbReference>
<accession>A0ABY5YIU7</accession>
<keyword evidence="3" id="KW-1185">Reference proteome</keyword>
<gene>
    <name evidence="2" type="ORF">N0D28_05150</name>
</gene>
<evidence type="ECO:0000313" key="2">
    <source>
        <dbReference type="EMBL" id="UWX65045.1"/>
    </source>
</evidence>
<dbReference type="Proteomes" id="UP001060261">
    <property type="component" value="Chromosome"/>
</dbReference>
<organism evidence="2 3">
    <name type="scientific">Deinococcus rubellus</name>
    <dbReference type="NCBI Taxonomy" id="1889240"/>
    <lineage>
        <taxon>Bacteria</taxon>
        <taxon>Thermotogati</taxon>
        <taxon>Deinococcota</taxon>
        <taxon>Deinococci</taxon>
        <taxon>Deinococcales</taxon>
        <taxon>Deinococcaceae</taxon>
        <taxon>Deinococcus</taxon>
    </lineage>
</organism>
<name>A0ABY5YIU7_9DEIO</name>
<feature type="region of interest" description="Disordered" evidence="1">
    <location>
        <begin position="909"/>
        <end position="935"/>
    </location>
</feature>
<feature type="compositionally biased region" description="Basic and acidic residues" evidence="1">
    <location>
        <begin position="357"/>
        <end position="367"/>
    </location>
</feature>
<dbReference type="InterPro" id="IPR036977">
    <property type="entry name" value="DNA_primase_Znf_CHC2"/>
</dbReference>
<dbReference type="SUPFAM" id="SSF57783">
    <property type="entry name" value="Zinc beta-ribbon"/>
    <property type="match status" value="1"/>
</dbReference>
<feature type="region of interest" description="Disordered" evidence="1">
    <location>
        <begin position="785"/>
        <end position="804"/>
    </location>
</feature>
<reference evidence="2" key="1">
    <citation type="submission" date="2022-09" db="EMBL/GenBank/DDBJ databases">
        <title>genome sequence of Deinococcus rubellus.</title>
        <authorList>
            <person name="Srinivasan S."/>
        </authorList>
    </citation>
    <scope>NUCLEOTIDE SEQUENCE</scope>
    <source>
        <strain evidence="2">Ant6</strain>
    </source>
</reference>
<protein>
    <recommendedName>
        <fullName evidence="4">Toprim domain-containing protein</fullName>
    </recommendedName>
</protein>
<evidence type="ECO:0000256" key="1">
    <source>
        <dbReference type="SAM" id="MobiDB-lite"/>
    </source>
</evidence>
<sequence>MKLRDLQADVNLPDLIAELAGGEAVHRLSRERGGEMCDPRPACEERHESFSVYLKGGAWKWKRHGGDEAGGTAYDLLLHFGYSDEQAREKLAQLAGMSLSGQGSVKSRPAPAPRDPLAEARRAAALLAPIQASDPAGVNLAALGLLGWLDANKIRRDFTAPDGRLLAWAGALAFMVRGPDGQPCGLKVRNTGTAEELQAAGLARYVYRIGGHGAPAWCSPGYGQGKALLIVEGELNGAAAARAAEVVGLGLDVQGMAGAGGTPFLEGVAGRPVYLYADPDDAGTACLERVAALVRAADAAEVRILAPLVSGDFCDLAGSDGPAALGARLLDLIAGAAVWEPTAASSAAQAEGAAARPDNEDGKEKRSSASSRVMEYVKADGAELWHDQGGAAYLTATTSGHREHYRLPSTPARDYLQALYYAREQRALNAQAQGEAVALMQALARREGPEHRTAVRVTHLDGCTYLDLGRPDWKAVEVGRGYWKIIGPHDCPVRFTRPGGLLPLPTPENGGNLGELREFLNTDDRGFVMVVAWLLGAVSGLSPYPVLALSGEQGTGKSTAASVARNLLDPHEADRRRTPKEERDLFIAALAAHVLSYDNISSIPGCLSDALCVLSTGGAFTARTLYSDGEETILKAVRPVIVNGIPDLLARPDLAERALTVTLYRIAPHKRTPEKVFWARYERARPRLLGALLTALAEGLRHLDSTHLEHAPRLADFARLIVAAESALPWEPGAFLAAYGQMQSEAAGTVLDGEPVAEALRALVDDGAEWLGTVKALLLTLNEQEGYPDDHRPPQSWPRTPRALGGSLRRLAPALSKTGYMVTPEGRSRDGERYRLAKELESTFTTCTTYTDPRPDDKNVGVLGEKQRTHGAANVHTPEPGVNIGPAGVYIETSEVHLENAVQHGVSVGGVGDARSAPSLGDRANVEPSWDGEEL</sequence>
<feature type="region of interest" description="Disordered" evidence="1">
    <location>
        <begin position="348"/>
        <end position="372"/>
    </location>
</feature>
<dbReference type="EMBL" id="CP104213">
    <property type="protein sequence ID" value="UWX65045.1"/>
    <property type="molecule type" value="Genomic_DNA"/>
</dbReference>
<evidence type="ECO:0000313" key="3">
    <source>
        <dbReference type="Proteomes" id="UP001060261"/>
    </source>
</evidence>